<evidence type="ECO:0000313" key="3">
    <source>
        <dbReference type="EMBL" id="EKY02197.1"/>
    </source>
</evidence>
<comment type="caution">
    <text evidence="3">The sequence shown here is derived from an EMBL/GenBank/DDBJ whole genome shotgun (WGS) entry which is preliminary data.</text>
</comment>
<evidence type="ECO:0000313" key="4">
    <source>
        <dbReference type="Proteomes" id="UP000010408"/>
    </source>
</evidence>
<dbReference type="RefSeq" id="WP_005468780.1">
    <property type="nucleotide sequence ID" value="NZ_KB291043.1"/>
</dbReference>
<name>L1NG55_9PORP</name>
<protein>
    <submittedName>
        <fullName evidence="3">Uncharacterized protein</fullName>
    </submittedName>
</protein>
<organism evidence="3 4">
    <name type="scientific">Porphyromonas catoniae F0037</name>
    <dbReference type="NCBI Taxonomy" id="1127696"/>
    <lineage>
        <taxon>Bacteria</taxon>
        <taxon>Pseudomonadati</taxon>
        <taxon>Bacteroidota</taxon>
        <taxon>Bacteroidia</taxon>
        <taxon>Bacteroidales</taxon>
        <taxon>Porphyromonadaceae</taxon>
        <taxon>Porphyromonas</taxon>
    </lineage>
</organism>
<feature type="transmembrane region" description="Helical" evidence="2">
    <location>
        <begin position="65"/>
        <end position="83"/>
    </location>
</feature>
<dbReference type="HOGENOM" id="CLU_2524722_0_0_10"/>
<dbReference type="AlphaFoldDB" id="L1NG55"/>
<dbReference type="PATRIC" id="fig|1127696.3.peg.517"/>
<keyword evidence="2" id="KW-0472">Membrane</keyword>
<evidence type="ECO:0000256" key="2">
    <source>
        <dbReference type="SAM" id="Phobius"/>
    </source>
</evidence>
<proteinExistence type="predicted"/>
<sequence>MIASGELSPEEADEAAEAMRREEMPQDVGYNPTSSLRGTFIHSTEHLQRQRRRGITAQDRDRKSVRLMLALLALGFAFWYFFIR</sequence>
<dbReference type="Proteomes" id="UP000010408">
    <property type="component" value="Unassembled WGS sequence"/>
</dbReference>
<keyword evidence="2" id="KW-0812">Transmembrane</keyword>
<dbReference type="EMBL" id="AMEQ01000018">
    <property type="protein sequence ID" value="EKY02197.1"/>
    <property type="molecule type" value="Genomic_DNA"/>
</dbReference>
<feature type="region of interest" description="Disordered" evidence="1">
    <location>
        <begin position="1"/>
        <end position="32"/>
    </location>
</feature>
<keyword evidence="2" id="KW-1133">Transmembrane helix</keyword>
<evidence type="ECO:0000256" key="1">
    <source>
        <dbReference type="SAM" id="MobiDB-lite"/>
    </source>
</evidence>
<reference evidence="3 4" key="1">
    <citation type="submission" date="2012-05" db="EMBL/GenBank/DDBJ databases">
        <authorList>
            <person name="Weinstock G."/>
            <person name="Sodergren E."/>
            <person name="Lobos E.A."/>
            <person name="Fulton L."/>
            <person name="Fulton R."/>
            <person name="Courtney L."/>
            <person name="Fronick C."/>
            <person name="O'Laughlin M."/>
            <person name="Godfrey J."/>
            <person name="Wilson R.M."/>
            <person name="Miner T."/>
            <person name="Farmer C."/>
            <person name="Delehaunty K."/>
            <person name="Cordes M."/>
            <person name="Minx P."/>
            <person name="Tomlinson C."/>
            <person name="Chen J."/>
            <person name="Wollam A."/>
            <person name="Pepin K.H."/>
            <person name="Bhonagiri V."/>
            <person name="Zhang X."/>
            <person name="Suruliraj S."/>
            <person name="Warren W."/>
            <person name="Mitreva M."/>
            <person name="Mardis E.R."/>
            <person name="Wilson R.K."/>
        </authorList>
    </citation>
    <scope>NUCLEOTIDE SEQUENCE [LARGE SCALE GENOMIC DNA]</scope>
    <source>
        <strain evidence="3 4">F0037</strain>
    </source>
</reference>
<dbReference type="STRING" id="1127696.HMPREF9134_00586"/>
<accession>L1NG55</accession>
<gene>
    <name evidence="3" type="ORF">HMPREF9134_00586</name>
</gene>